<feature type="signal peptide" evidence="2">
    <location>
        <begin position="1"/>
        <end position="23"/>
    </location>
</feature>
<gene>
    <name evidence="3" type="ORF">BT67DRAFT_92911</name>
</gene>
<feature type="compositionally biased region" description="Pro residues" evidence="1">
    <location>
        <begin position="138"/>
        <end position="152"/>
    </location>
</feature>
<dbReference type="Proteomes" id="UP001304895">
    <property type="component" value="Unassembled WGS sequence"/>
</dbReference>
<dbReference type="AlphaFoldDB" id="A0AAN6UG99"/>
<reference evidence="3" key="1">
    <citation type="journal article" date="2023" name="Mol. Phylogenet. Evol.">
        <title>Genome-scale phylogeny and comparative genomics of the fungal order Sordariales.</title>
        <authorList>
            <person name="Hensen N."/>
            <person name="Bonometti L."/>
            <person name="Westerberg I."/>
            <person name="Brannstrom I.O."/>
            <person name="Guillou S."/>
            <person name="Cros-Aarteil S."/>
            <person name="Calhoun S."/>
            <person name="Haridas S."/>
            <person name="Kuo A."/>
            <person name="Mondo S."/>
            <person name="Pangilinan J."/>
            <person name="Riley R."/>
            <person name="LaButti K."/>
            <person name="Andreopoulos B."/>
            <person name="Lipzen A."/>
            <person name="Chen C."/>
            <person name="Yan M."/>
            <person name="Daum C."/>
            <person name="Ng V."/>
            <person name="Clum A."/>
            <person name="Steindorff A."/>
            <person name="Ohm R.A."/>
            <person name="Martin F."/>
            <person name="Silar P."/>
            <person name="Natvig D.O."/>
            <person name="Lalanne C."/>
            <person name="Gautier V."/>
            <person name="Ament-Velasquez S.L."/>
            <person name="Kruys A."/>
            <person name="Hutchinson M.I."/>
            <person name="Powell A.J."/>
            <person name="Barry K."/>
            <person name="Miller A.N."/>
            <person name="Grigoriev I.V."/>
            <person name="Debuchy R."/>
            <person name="Gladieux P."/>
            <person name="Hiltunen Thoren M."/>
            <person name="Johannesson H."/>
        </authorList>
    </citation>
    <scope>NUCLEOTIDE SEQUENCE</scope>
    <source>
        <strain evidence="3">CBS 123565</strain>
    </source>
</reference>
<organism evidence="3 4">
    <name type="scientific">Trichocladium antarcticum</name>
    <dbReference type="NCBI Taxonomy" id="1450529"/>
    <lineage>
        <taxon>Eukaryota</taxon>
        <taxon>Fungi</taxon>
        <taxon>Dikarya</taxon>
        <taxon>Ascomycota</taxon>
        <taxon>Pezizomycotina</taxon>
        <taxon>Sordariomycetes</taxon>
        <taxon>Sordariomycetidae</taxon>
        <taxon>Sordariales</taxon>
        <taxon>Chaetomiaceae</taxon>
        <taxon>Trichocladium</taxon>
    </lineage>
</organism>
<feature type="compositionally biased region" description="Low complexity" evidence="1">
    <location>
        <begin position="52"/>
        <end position="65"/>
    </location>
</feature>
<dbReference type="EMBL" id="MU853419">
    <property type="protein sequence ID" value="KAK4132175.1"/>
    <property type="molecule type" value="Genomic_DNA"/>
</dbReference>
<keyword evidence="4" id="KW-1185">Reference proteome</keyword>
<evidence type="ECO:0000313" key="4">
    <source>
        <dbReference type="Proteomes" id="UP001304895"/>
    </source>
</evidence>
<name>A0AAN6UG99_9PEZI</name>
<sequence length="152" mass="17097">MFSLWFRAGFNLKILMVLHSAHGPLCKQSQRSAFEMGRTRALKRTGKDFQTTGGAQARQPRQQQTGFREQTRRRGAIDPTRHARQPANGQQMARHPPCIVSDKASRDTVTSWRPCTYQSSRIAMNGNAMFLTGTTPHLPDPSQPPPITPRTQ</sequence>
<feature type="chain" id="PRO_5043050363" description="Secreted protein" evidence="2">
    <location>
        <begin position="24"/>
        <end position="152"/>
    </location>
</feature>
<proteinExistence type="predicted"/>
<accession>A0AAN6UG99</accession>
<reference evidence="3" key="2">
    <citation type="submission" date="2023-05" db="EMBL/GenBank/DDBJ databases">
        <authorList>
            <consortium name="Lawrence Berkeley National Laboratory"/>
            <person name="Steindorff A."/>
            <person name="Hensen N."/>
            <person name="Bonometti L."/>
            <person name="Westerberg I."/>
            <person name="Brannstrom I.O."/>
            <person name="Guillou S."/>
            <person name="Cros-Aarteil S."/>
            <person name="Calhoun S."/>
            <person name="Haridas S."/>
            <person name="Kuo A."/>
            <person name="Mondo S."/>
            <person name="Pangilinan J."/>
            <person name="Riley R."/>
            <person name="Labutti K."/>
            <person name="Andreopoulos B."/>
            <person name="Lipzen A."/>
            <person name="Chen C."/>
            <person name="Yanf M."/>
            <person name="Daum C."/>
            <person name="Ng V."/>
            <person name="Clum A."/>
            <person name="Ohm R."/>
            <person name="Martin F."/>
            <person name="Silar P."/>
            <person name="Natvig D."/>
            <person name="Lalanne C."/>
            <person name="Gautier V."/>
            <person name="Ament-Velasquez S.L."/>
            <person name="Kruys A."/>
            <person name="Hutchinson M.I."/>
            <person name="Powell A.J."/>
            <person name="Barry K."/>
            <person name="Miller A.N."/>
            <person name="Grigoriev I.V."/>
            <person name="Debuchy R."/>
            <person name="Gladieux P."/>
            <person name="Thoren M.H."/>
            <person name="Johannesson H."/>
        </authorList>
    </citation>
    <scope>NUCLEOTIDE SEQUENCE</scope>
    <source>
        <strain evidence="3">CBS 123565</strain>
    </source>
</reference>
<feature type="region of interest" description="Disordered" evidence="1">
    <location>
        <begin position="132"/>
        <end position="152"/>
    </location>
</feature>
<evidence type="ECO:0000256" key="1">
    <source>
        <dbReference type="SAM" id="MobiDB-lite"/>
    </source>
</evidence>
<evidence type="ECO:0008006" key="5">
    <source>
        <dbReference type="Google" id="ProtNLM"/>
    </source>
</evidence>
<keyword evidence="2" id="KW-0732">Signal</keyword>
<evidence type="ECO:0000256" key="2">
    <source>
        <dbReference type="SAM" id="SignalP"/>
    </source>
</evidence>
<feature type="compositionally biased region" description="Basic and acidic residues" evidence="1">
    <location>
        <begin position="69"/>
        <end position="81"/>
    </location>
</feature>
<feature type="region of interest" description="Disordered" evidence="1">
    <location>
        <begin position="45"/>
        <end position="111"/>
    </location>
</feature>
<evidence type="ECO:0000313" key="3">
    <source>
        <dbReference type="EMBL" id="KAK4132175.1"/>
    </source>
</evidence>
<comment type="caution">
    <text evidence="3">The sequence shown here is derived from an EMBL/GenBank/DDBJ whole genome shotgun (WGS) entry which is preliminary data.</text>
</comment>
<protein>
    <recommendedName>
        <fullName evidence="5">Secreted protein</fullName>
    </recommendedName>
</protein>